<dbReference type="EMBL" id="SDMQ01000013">
    <property type="protein sequence ID" value="TBT83188.1"/>
    <property type="molecule type" value="Genomic_DNA"/>
</dbReference>
<dbReference type="RefSeq" id="WP_131169285.1">
    <property type="nucleotide sequence ID" value="NZ_SDMQ01000013.1"/>
</dbReference>
<evidence type="ECO:0000313" key="2">
    <source>
        <dbReference type="Proteomes" id="UP000292373"/>
    </source>
</evidence>
<dbReference type="OrthoDB" id="583417at2"/>
<dbReference type="AlphaFoldDB" id="A0A4Q9KBV2"/>
<accession>A0A4Q9KBV2</accession>
<proteinExistence type="predicted"/>
<reference evidence="1 2" key="1">
    <citation type="submission" date="2019-01" db="EMBL/GenBank/DDBJ databases">
        <title>Lactibacter flavus gen. nov., sp. nov., a novel bacterium of the family Propionibacteriaceae isolated from raw milk and dairy products.</title>
        <authorList>
            <person name="Huptas C."/>
            <person name="Wenning M."/>
            <person name="Breitenwieser F."/>
            <person name="Doll E."/>
            <person name="Von Neubeck M."/>
            <person name="Busse H.-J."/>
            <person name="Scherer S."/>
        </authorList>
    </citation>
    <scope>NUCLEOTIDE SEQUENCE [LARGE SCALE GENOMIC DNA]</scope>
    <source>
        <strain evidence="1 2">KCTC 33808</strain>
    </source>
</reference>
<evidence type="ECO:0000313" key="1">
    <source>
        <dbReference type="EMBL" id="TBT83188.1"/>
    </source>
</evidence>
<organism evidence="1 2">
    <name type="scientific">Propioniciclava sinopodophylli</name>
    <dbReference type="NCBI Taxonomy" id="1837344"/>
    <lineage>
        <taxon>Bacteria</taxon>
        <taxon>Bacillati</taxon>
        <taxon>Actinomycetota</taxon>
        <taxon>Actinomycetes</taxon>
        <taxon>Propionibacteriales</taxon>
        <taxon>Propionibacteriaceae</taxon>
        <taxon>Propioniciclava</taxon>
    </lineage>
</organism>
<sequence length="109" mass="12536">MPHWFVEACTPEPTPEEQQAWLAWWRTLDHPAKAAAERERGWTLQNWLSWMEPGERTWWWWDGQVTGPSTAAVSVVVEGWPTALGALHWLLTASGAREITEDDSPPVRF</sequence>
<name>A0A4Q9KBV2_9ACTN</name>
<protein>
    <submittedName>
        <fullName evidence="1">Uncharacterized protein</fullName>
    </submittedName>
</protein>
<gene>
    <name evidence="1" type="ORF">ET989_11980</name>
</gene>
<keyword evidence="2" id="KW-1185">Reference proteome</keyword>
<dbReference type="Proteomes" id="UP000292373">
    <property type="component" value="Unassembled WGS sequence"/>
</dbReference>
<comment type="caution">
    <text evidence="1">The sequence shown here is derived from an EMBL/GenBank/DDBJ whole genome shotgun (WGS) entry which is preliminary data.</text>
</comment>